<evidence type="ECO:0000313" key="6">
    <source>
        <dbReference type="Proteomes" id="UP000703674"/>
    </source>
</evidence>
<evidence type="ECO:0000256" key="2">
    <source>
        <dbReference type="PROSITE-ProRule" id="PRU00182"/>
    </source>
</evidence>
<reference evidence="5 6" key="1">
    <citation type="submission" date="2020-03" db="EMBL/GenBank/DDBJ databases">
        <title>Salinimicrobium sp. nov, isolated from SCS.</title>
        <authorList>
            <person name="Cao W.R."/>
        </authorList>
    </citation>
    <scope>NUCLEOTIDE SEQUENCE [LARGE SCALE GENOMIC DNA]</scope>
    <source>
        <strain evidence="6">J15B91</strain>
    </source>
</reference>
<dbReference type="SUPFAM" id="SSF55120">
    <property type="entry name" value="Pseudouridine synthase"/>
    <property type="match status" value="1"/>
</dbReference>
<protein>
    <submittedName>
        <fullName evidence="5">rRNA pseudouridine synthase</fullName>
    </submittedName>
</protein>
<dbReference type="Gene3D" id="3.10.290.10">
    <property type="entry name" value="RNA-binding S4 domain"/>
    <property type="match status" value="1"/>
</dbReference>
<keyword evidence="1" id="KW-0413">Isomerase</keyword>
<evidence type="ECO:0000313" key="5">
    <source>
        <dbReference type="EMBL" id="NJW53097.1"/>
    </source>
</evidence>
<feature type="region of interest" description="Disordered" evidence="3">
    <location>
        <begin position="1"/>
        <end position="64"/>
    </location>
</feature>
<keyword evidence="2" id="KW-0694">RNA-binding</keyword>
<name>A0ABX1CXW9_9FLAO</name>
<dbReference type="InterPro" id="IPR020103">
    <property type="entry name" value="PsdUridine_synth_cat_dom_sf"/>
</dbReference>
<dbReference type="InterPro" id="IPR020094">
    <property type="entry name" value="TruA/RsuA/RluB/E/F_N"/>
</dbReference>
<dbReference type="InterPro" id="IPR006145">
    <property type="entry name" value="PsdUridine_synth_RsuA/RluA"/>
</dbReference>
<evidence type="ECO:0000256" key="3">
    <source>
        <dbReference type="SAM" id="MobiDB-lite"/>
    </source>
</evidence>
<organism evidence="5 6">
    <name type="scientific">Salinimicrobium oceani</name>
    <dbReference type="NCBI Taxonomy" id="2722702"/>
    <lineage>
        <taxon>Bacteria</taxon>
        <taxon>Pseudomonadati</taxon>
        <taxon>Bacteroidota</taxon>
        <taxon>Flavobacteriia</taxon>
        <taxon>Flavobacteriales</taxon>
        <taxon>Flavobacteriaceae</taxon>
        <taxon>Salinimicrobium</taxon>
    </lineage>
</organism>
<dbReference type="InterPro" id="IPR002942">
    <property type="entry name" value="S4_RNA-bd"/>
</dbReference>
<feature type="compositionally biased region" description="Basic and acidic residues" evidence="3">
    <location>
        <begin position="1"/>
        <end position="16"/>
    </location>
</feature>
<keyword evidence="6" id="KW-1185">Reference proteome</keyword>
<feature type="compositionally biased region" description="Low complexity" evidence="3">
    <location>
        <begin position="54"/>
        <end position="64"/>
    </location>
</feature>
<gene>
    <name evidence="5" type="ORF">HC175_09200</name>
</gene>
<dbReference type="NCBIfam" id="TIGR00093">
    <property type="entry name" value="pseudouridine synthase"/>
    <property type="match status" value="1"/>
</dbReference>
<dbReference type="Pfam" id="PF01479">
    <property type="entry name" value="S4"/>
    <property type="match status" value="1"/>
</dbReference>
<dbReference type="InterPro" id="IPR000748">
    <property type="entry name" value="PsdUridine_synth_RsuA/RluB/E/F"/>
</dbReference>
<dbReference type="InterPro" id="IPR036986">
    <property type="entry name" value="S4_RNA-bd_sf"/>
</dbReference>
<feature type="domain" description="RNA-binding S4" evidence="4">
    <location>
        <begin position="69"/>
        <end position="131"/>
    </location>
</feature>
<dbReference type="RefSeq" id="WP_168138194.1">
    <property type="nucleotide sequence ID" value="NZ_JAAVJR010000004.1"/>
</dbReference>
<dbReference type="InterPro" id="IPR042092">
    <property type="entry name" value="PsdUridine_s_RsuA/RluB/E/F_cat"/>
</dbReference>
<dbReference type="Pfam" id="PF00849">
    <property type="entry name" value="PseudoU_synth_2"/>
    <property type="match status" value="1"/>
</dbReference>
<comment type="caution">
    <text evidence="5">The sequence shown here is derived from an EMBL/GenBank/DDBJ whole genome shotgun (WGS) entry which is preliminary data.</text>
</comment>
<sequence>MSRNDRSSGSRGDRSSGKTYGGRQGGGERSKSHSRGNAPVNRNEKDPKNMSRGNAPVKNKPAAAKAEGIRLNKYVANSGVCSRRDADIYIAAGSVTVNGQVVTEMGHRVQLKDEVKFDGRRIYPEKPEYVLLNKPKGFYVTGSLEKKNRTVMDLIANASKSKLDPVGKLDTQATGLLLFTNDGAMAKNLSNPKNGIRQIYHIELDKDLAYDDLQKIKEGVNLEDGTAKVTEVSYVENKPKREVGLEIRSTKAHIVQRIFKSLGYEVVKLDRVVYGGLTKKDLTRGHWRTLSKQEVINLSNI</sequence>
<dbReference type="Gene3D" id="3.30.70.1560">
    <property type="entry name" value="Alpha-L RNA-binding motif"/>
    <property type="match status" value="1"/>
</dbReference>
<accession>A0ABX1CXW9</accession>
<proteinExistence type="predicted"/>
<dbReference type="PROSITE" id="PS50889">
    <property type="entry name" value="S4"/>
    <property type="match status" value="1"/>
</dbReference>
<dbReference type="InterPro" id="IPR050343">
    <property type="entry name" value="RsuA_PseudoU_synthase"/>
</dbReference>
<dbReference type="PANTHER" id="PTHR47683">
    <property type="entry name" value="PSEUDOURIDINE SYNTHASE FAMILY PROTEIN-RELATED"/>
    <property type="match status" value="1"/>
</dbReference>
<dbReference type="EMBL" id="JAAVJR010000004">
    <property type="protein sequence ID" value="NJW53097.1"/>
    <property type="molecule type" value="Genomic_DNA"/>
</dbReference>
<evidence type="ECO:0000256" key="1">
    <source>
        <dbReference type="ARBA" id="ARBA00023235"/>
    </source>
</evidence>
<dbReference type="PANTHER" id="PTHR47683:SF2">
    <property type="entry name" value="RNA-BINDING S4 DOMAIN-CONTAINING PROTEIN"/>
    <property type="match status" value="1"/>
</dbReference>
<dbReference type="SUPFAM" id="SSF55174">
    <property type="entry name" value="Alpha-L RNA-binding motif"/>
    <property type="match status" value="1"/>
</dbReference>
<dbReference type="Proteomes" id="UP000703674">
    <property type="component" value="Unassembled WGS sequence"/>
</dbReference>
<dbReference type="Gene3D" id="3.30.70.580">
    <property type="entry name" value="Pseudouridine synthase I, catalytic domain, N-terminal subdomain"/>
    <property type="match status" value="1"/>
</dbReference>
<dbReference type="CDD" id="cd00165">
    <property type="entry name" value="S4"/>
    <property type="match status" value="1"/>
</dbReference>
<dbReference type="SMART" id="SM00363">
    <property type="entry name" value="S4"/>
    <property type="match status" value="1"/>
</dbReference>
<evidence type="ECO:0000259" key="4">
    <source>
        <dbReference type="SMART" id="SM00363"/>
    </source>
</evidence>